<gene>
    <name evidence="1" type="ORF">ABID43_004837</name>
</gene>
<protein>
    <recommendedName>
        <fullName evidence="3">TniQ protein</fullName>
    </recommendedName>
</protein>
<dbReference type="EMBL" id="JBEPMM010000025">
    <property type="protein sequence ID" value="MET3695269.1"/>
    <property type="molecule type" value="Genomic_DNA"/>
</dbReference>
<organism evidence="1 2">
    <name type="scientific">Methylobacterium goesingense</name>
    <dbReference type="NCBI Taxonomy" id="243690"/>
    <lineage>
        <taxon>Bacteria</taxon>
        <taxon>Pseudomonadati</taxon>
        <taxon>Pseudomonadota</taxon>
        <taxon>Alphaproteobacteria</taxon>
        <taxon>Hyphomicrobiales</taxon>
        <taxon>Methylobacteriaceae</taxon>
        <taxon>Methylobacterium</taxon>
    </lineage>
</organism>
<keyword evidence="2" id="KW-1185">Reference proteome</keyword>
<evidence type="ECO:0008006" key="3">
    <source>
        <dbReference type="Google" id="ProtNLM"/>
    </source>
</evidence>
<name>A0ABV2LBP4_9HYPH</name>
<reference evidence="1 2" key="1">
    <citation type="submission" date="2024-06" db="EMBL/GenBank/DDBJ databases">
        <title>Genomic Encyclopedia of Type Strains, Phase IV (KMG-IV): sequencing the most valuable type-strain genomes for metagenomic binning, comparative biology and taxonomic classification.</title>
        <authorList>
            <person name="Goeker M."/>
        </authorList>
    </citation>
    <scope>NUCLEOTIDE SEQUENCE [LARGE SCALE GENOMIC DNA]</scope>
    <source>
        <strain evidence="1 2">DSM 21331</strain>
    </source>
</reference>
<evidence type="ECO:0000313" key="1">
    <source>
        <dbReference type="EMBL" id="MET3695269.1"/>
    </source>
</evidence>
<dbReference type="Proteomes" id="UP001549145">
    <property type="component" value="Unassembled WGS sequence"/>
</dbReference>
<sequence length="656" mass="71623">MDLSRYPLTVPGKRGLLMRPLSFRPDPPPATGESLLGLMARAVERNRLSALTRLLRLADVDGGTSMRSSSLTVDEATRLAFVMKVGVAEVLGRLHREPDVRVSKGDWIDFFGVTMRARYRETSRRRVSPRALRLSPHHRAIHDLKPFSFCPETMETLIDACPVCRRPLGWSITRGIQFCERCLDNDEPTVDLRDHPQPLVEVSDDAALRFVADLVNPEPGIRAKAVSNADPLLRQSDPGELFELAIVLARASSTDPAANAQSIRALRKREDYDYLTPELLSAMGRTLMDWQRGVGALCDQARQSAGLRQGVLGTFKEIGHLANVANKNRIAPTLAEAFRQAVDVDMRRTAFSNVVVRQRSTRHRSDLLDTAEAAAVLGVKHALLPRLAATGAVTAMRGPGRKKSLMLYRRDEIEAVAVVKRDMVESTRAARAVGLPLEAMEALADAGLIVRAEGPALLLGAYTTYYRQGSVDTLVRDVFDRVRPLPRSSSLPRMTTAMNRMPPGSKPWLDIVLALASGELPAFADKRTRLVSGLFVDEAALGEVALRKGKAAAVEGDDVTLSYREVAPLIGMPAPNVTWLVAAGLLGAGGTGNRRITRRDVKAFNEGYASTAEVARGLGIHARSVKPTLASKGVEPAAALHNGNRYVWRRAEVFGS</sequence>
<evidence type="ECO:0000313" key="2">
    <source>
        <dbReference type="Proteomes" id="UP001549145"/>
    </source>
</evidence>
<comment type="caution">
    <text evidence="1">The sequence shown here is derived from an EMBL/GenBank/DDBJ whole genome shotgun (WGS) entry which is preliminary data.</text>
</comment>
<accession>A0ABV2LBP4</accession>
<proteinExistence type="predicted"/>
<dbReference type="RefSeq" id="WP_238282735.1">
    <property type="nucleotide sequence ID" value="NZ_BPQL01000192.1"/>
</dbReference>